<organism evidence="1 2">
    <name type="scientific">Carnobacterium divergens</name>
    <name type="common">Lactobacillus divergens</name>
    <dbReference type="NCBI Taxonomy" id="2748"/>
    <lineage>
        <taxon>Bacteria</taxon>
        <taxon>Bacillati</taxon>
        <taxon>Bacillota</taxon>
        <taxon>Bacilli</taxon>
        <taxon>Lactobacillales</taxon>
        <taxon>Carnobacteriaceae</taxon>
        <taxon>Carnobacterium</taxon>
    </lineage>
</organism>
<dbReference type="RefSeq" id="WP_074402877.1">
    <property type="nucleotide sequence ID" value="NZ_FLLU01000026.1"/>
</dbReference>
<protein>
    <submittedName>
        <fullName evidence="1">Uncharacterized protein</fullName>
    </submittedName>
</protein>
<sequence>MLSKELITSIKKELADLVKNLDESNVHSTCSAFGHYIGFLENGHALNLEVTLETTQAMPHEPLIELKNTPYEKATDLSFSWLVNSDDEINTFSSKQSINPKSIIQEKNPLRKKQGRTYIGKLNRQLKGGFLTPHNNVYVPESVIRSQGLNHNDSIEATLLFKTPETKRNKYDYRVLERALGNEGEKRLQLNQCIVKFDPTIHRFYFDSTMDFPTITHQNQTMKFLLNDWDTEPFFIKEGDIIDYAFFENDCQKGRICWKHASSETSKDTKHSLNHS</sequence>
<dbReference type="AlphaFoldDB" id="A0A7Z8CWU5"/>
<proteinExistence type="predicted"/>
<dbReference type="Proteomes" id="UP000297938">
    <property type="component" value="Unassembled WGS sequence"/>
</dbReference>
<evidence type="ECO:0000313" key="2">
    <source>
        <dbReference type="Proteomes" id="UP000297938"/>
    </source>
</evidence>
<reference evidence="1 2" key="1">
    <citation type="journal article" date="2018" name="Int. J. Food Microbiol.">
        <title>Growth of Carnobacterium spp. isolated from chilled vacuum-packaged meat under relevant acidic conditions.</title>
        <authorList>
            <person name="Zhang P."/>
            <person name="Badoni M."/>
            <person name="Ganzle M."/>
            <person name="Yang X."/>
        </authorList>
    </citation>
    <scope>NUCLEOTIDE SEQUENCE [LARGE SCALE GENOMIC DNA]</scope>
    <source>
        <strain evidence="1 2">B2</strain>
    </source>
</reference>
<name>A0A7Z8CWU5_CARDV</name>
<evidence type="ECO:0000313" key="1">
    <source>
        <dbReference type="EMBL" id="TFJ24824.1"/>
    </source>
</evidence>
<accession>A0A7Z8CWU5</accession>
<comment type="caution">
    <text evidence="1">The sequence shown here is derived from an EMBL/GenBank/DDBJ whole genome shotgun (WGS) entry which is preliminary data.</text>
</comment>
<gene>
    <name evidence="1" type="ORF">CKN69_09335</name>
</gene>
<dbReference type="EMBL" id="NRPP01000017">
    <property type="protein sequence ID" value="TFJ24824.1"/>
    <property type="molecule type" value="Genomic_DNA"/>
</dbReference>